<organism evidence="2 3">
    <name type="scientific">Emericellopsis cladophorae</name>
    <dbReference type="NCBI Taxonomy" id="2686198"/>
    <lineage>
        <taxon>Eukaryota</taxon>
        <taxon>Fungi</taxon>
        <taxon>Dikarya</taxon>
        <taxon>Ascomycota</taxon>
        <taxon>Pezizomycotina</taxon>
        <taxon>Sordariomycetes</taxon>
        <taxon>Hypocreomycetidae</taxon>
        <taxon>Hypocreales</taxon>
        <taxon>Bionectriaceae</taxon>
        <taxon>Emericellopsis</taxon>
    </lineage>
</organism>
<dbReference type="GeneID" id="75831869"/>
<evidence type="ECO:0000313" key="2">
    <source>
        <dbReference type="EMBL" id="KAI6780283.1"/>
    </source>
</evidence>
<feature type="compositionally biased region" description="Polar residues" evidence="1">
    <location>
        <begin position="106"/>
        <end position="119"/>
    </location>
</feature>
<feature type="compositionally biased region" description="Basic and acidic residues" evidence="1">
    <location>
        <begin position="59"/>
        <end position="68"/>
    </location>
</feature>
<reference evidence="2" key="2">
    <citation type="submission" date="2022-07" db="EMBL/GenBank/DDBJ databases">
        <authorList>
            <person name="Goncalves M.F.M."/>
            <person name="Hilario S."/>
            <person name="Van De Peer Y."/>
            <person name="Esteves A.C."/>
            <person name="Alves A."/>
        </authorList>
    </citation>
    <scope>NUCLEOTIDE SEQUENCE</scope>
    <source>
        <strain evidence="2">MUM 19.33</strain>
    </source>
</reference>
<dbReference type="GO" id="GO:0003677">
    <property type="term" value="F:DNA binding"/>
    <property type="evidence" value="ECO:0007669"/>
    <property type="project" value="InterPro"/>
</dbReference>
<dbReference type="EMBL" id="JAGIXG020000034">
    <property type="protein sequence ID" value="KAI6780283.1"/>
    <property type="molecule type" value="Genomic_DNA"/>
</dbReference>
<dbReference type="SMART" id="SM00384">
    <property type="entry name" value="AT_hook"/>
    <property type="match status" value="2"/>
</dbReference>
<dbReference type="AlphaFoldDB" id="A0A9P9XYL4"/>
<feature type="compositionally biased region" description="Basic residues" evidence="1">
    <location>
        <begin position="197"/>
        <end position="207"/>
    </location>
</feature>
<feature type="compositionally biased region" description="Polar residues" evidence="1">
    <location>
        <begin position="130"/>
        <end position="158"/>
    </location>
</feature>
<keyword evidence="3" id="KW-1185">Reference proteome</keyword>
<feature type="region of interest" description="Disordered" evidence="1">
    <location>
        <begin position="1"/>
        <end position="83"/>
    </location>
</feature>
<dbReference type="OrthoDB" id="5154349at2759"/>
<feature type="compositionally biased region" description="Basic residues" evidence="1">
    <location>
        <begin position="237"/>
        <end position="251"/>
    </location>
</feature>
<sequence length="391" mass="42122">MRIAAPHGLSDYSLQMPSSPPRSNGSTEFDEGDRAKKRRKVGMLPSFADDDEMSLVELPGKENIDKRTQKQSSLAMPPPTLPDVQTSLMVEQARLYGNEKNGGSSGTNSATDHLSQDQGPQVAPCALIRSSGSATNINTQRKESNSQVAPNETNAIQKPLSQVEALPLVGENQAIQNNAAPVINNGSDEEFVEQPARPKKQRGRPRKTAAPDVSRAEAGAAMATDPADPPQTASSKKLTKPKKKRGRPKKSGRQDTKAERAAADVPVIGDPAPELNAAFHEKPEFEHHTATEHVDAGTVAPANPDVQGATKEAVAPRNDLENKDADIKDKSLLDAEVKRMTPQKQETPQEKKEAARAKPVPGPQSTGKPIYRVGLSKRSRIAPLLKVVRKE</sequence>
<evidence type="ECO:0000256" key="1">
    <source>
        <dbReference type="SAM" id="MobiDB-lite"/>
    </source>
</evidence>
<reference evidence="2" key="1">
    <citation type="journal article" date="2021" name="J Fungi (Basel)">
        <title>Genomic and Metabolomic Analyses of the Marine Fungus Emericellopsis cladophorae: Insights into Saltwater Adaptability Mechanisms and Its Biosynthetic Potential.</title>
        <authorList>
            <person name="Goncalves M.F.M."/>
            <person name="Hilario S."/>
            <person name="Van de Peer Y."/>
            <person name="Esteves A.C."/>
            <person name="Alves A."/>
        </authorList>
    </citation>
    <scope>NUCLEOTIDE SEQUENCE</scope>
    <source>
        <strain evidence="2">MUM 19.33</strain>
    </source>
</reference>
<dbReference type="PRINTS" id="PR00929">
    <property type="entry name" value="ATHOOK"/>
</dbReference>
<accession>A0A9P9XYL4</accession>
<dbReference type="Proteomes" id="UP001055219">
    <property type="component" value="Unassembled WGS sequence"/>
</dbReference>
<name>A0A9P9XYL4_9HYPO</name>
<protein>
    <recommendedName>
        <fullName evidence="4">AT hook domain-containing protein</fullName>
    </recommendedName>
</protein>
<feature type="compositionally biased region" description="Basic and acidic residues" evidence="1">
    <location>
        <begin position="347"/>
        <end position="356"/>
    </location>
</feature>
<feature type="compositionally biased region" description="Basic and acidic residues" evidence="1">
    <location>
        <begin position="252"/>
        <end position="262"/>
    </location>
</feature>
<feature type="region of interest" description="Disordered" evidence="1">
    <location>
        <begin position="177"/>
        <end position="374"/>
    </location>
</feature>
<dbReference type="RefSeq" id="XP_051361139.1">
    <property type="nucleotide sequence ID" value="XM_051507600.1"/>
</dbReference>
<gene>
    <name evidence="2" type="ORF">J7T54_005385</name>
</gene>
<feature type="region of interest" description="Disordered" evidence="1">
    <location>
        <begin position="95"/>
        <end position="158"/>
    </location>
</feature>
<proteinExistence type="predicted"/>
<dbReference type="InterPro" id="IPR017956">
    <property type="entry name" value="AT_hook_DNA-bd_motif"/>
</dbReference>
<feature type="compositionally biased region" description="Basic and acidic residues" evidence="1">
    <location>
        <begin position="279"/>
        <end position="295"/>
    </location>
</feature>
<evidence type="ECO:0000313" key="3">
    <source>
        <dbReference type="Proteomes" id="UP001055219"/>
    </source>
</evidence>
<feature type="compositionally biased region" description="Basic and acidic residues" evidence="1">
    <location>
        <begin position="318"/>
        <end position="339"/>
    </location>
</feature>
<feature type="compositionally biased region" description="Polar residues" evidence="1">
    <location>
        <begin position="12"/>
        <end position="27"/>
    </location>
</feature>
<comment type="caution">
    <text evidence="2">The sequence shown here is derived from an EMBL/GenBank/DDBJ whole genome shotgun (WGS) entry which is preliminary data.</text>
</comment>
<evidence type="ECO:0008006" key="4">
    <source>
        <dbReference type="Google" id="ProtNLM"/>
    </source>
</evidence>